<evidence type="ECO:0000256" key="1">
    <source>
        <dbReference type="SAM" id="Coils"/>
    </source>
</evidence>
<reference evidence="2 3" key="1">
    <citation type="journal article" date="2010" name="J. Bacteriol.">
        <title>Genome sequence of the oligotrophic marine Gammaproteobacterium HTCC2143, isolated from the Oregon Coast.</title>
        <authorList>
            <person name="Oh H.M."/>
            <person name="Kang I."/>
            <person name="Ferriera S."/>
            <person name="Giovannoni S.J."/>
            <person name="Cho J.C."/>
        </authorList>
    </citation>
    <scope>NUCLEOTIDE SEQUENCE [LARGE SCALE GENOMIC DNA]</scope>
    <source>
        <strain evidence="2 3">HTCC2143</strain>
    </source>
</reference>
<dbReference type="InterPro" id="IPR012662">
    <property type="entry name" value="CHP02449"/>
</dbReference>
<dbReference type="AlphaFoldDB" id="A0Y9S4"/>
<evidence type="ECO:0000313" key="3">
    <source>
        <dbReference type="Proteomes" id="UP000004931"/>
    </source>
</evidence>
<comment type="caution">
    <text evidence="2">The sequence shown here is derived from an EMBL/GenBank/DDBJ whole genome shotgun (WGS) entry which is preliminary data.</text>
</comment>
<protein>
    <recommendedName>
        <fullName evidence="4">TIGR02449 family protein</fullName>
    </recommendedName>
</protein>
<accession>A0Y9S4</accession>
<dbReference type="EMBL" id="AAVT01000001">
    <property type="protein sequence ID" value="EAW32878.1"/>
    <property type="molecule type" value="Genomic_DNA"/>
</dbReference>
<dbReference type="NCBIfam" id="TIGR02449">
    <property type="entry name" value="TIGR02449 family protein"/>
    <property type="match status" value="1"/>
</dbReference>
<gene>
    <name evidence="2" type="ORF">GP2143_16521</name>
</gene>
<dbReference type="STRING" id="247633.GP2143_16521"/>
<evidence type="ECO:0008006" key="4">
    <source>
        <dbReference type="Google" id="ProtNLM"/>
    </source>
</evidence>
<organism evidence="2 3">
    <name type="scientific">marine gamma proteobacterium HTCC2143</name>
    <dbReference type="NCBI Taxonomy" id="247633"/>
    <lineage>
        <taxon>Bacteria</taxon>
        <taxon>Pseudomonadati</taxon>
        <taxon>Pseudomonadota</taxon>
        <taxon>Gammaproteobacteria</taxon>
        <taxon>Cellvibrionales</taxon>
        <taxon>Spongiibacteraceae</taxon>
        <taxon>BD1-7 clade</taxon>
    </lineage>
</organism>
<keyword evidence="1" id="KW-0175">Coiled coil</keyword>
<dbReference type="eggNOG" id="ENOG50335JK">
    <property type="taxonomic scope" value="Bacteria"/>
</dbReference>
<evidence type="ECO:0000313" key="2">
    <source>
        <dbReference type="EMBL" id="EAW32878.1"/>
    </source>
</evidence>
<name>A0Y9S4_9GAMM</name>
<keyword evidence="3" id="KW-1185">Reference proteome</keyword>
<dbReference type="OrthoDB" id="6120894at2"/>
<proteinExistence type="predicted"/>
<dbReference type="Proteomes" id="UP000004931">
    <property type="component" value="Unassembled WGS sequence"/>
</dbReference>
<feature type="coiled-coil region" evidence="1">
    <location>
        <begin position="6"/>
        <end position="68"/>
    </location>
</feature>
<sequence length="69" mass="8021">MADPQLKALAVKINDLIQLCDQLDRENRLLKSEAVDWIDEREQLVEKTEVARTKVESMILRLKALEQES</sequence>